<feature type="non-terminal residue" evidence="1">
    <location>
        <position position="89"/>
    </location>
</feature>
<sequence>SDFYEDQKKNASDWIDYGWDTYNNWFDYYIWDSGENVGVVEDWAKDTFTGPAEATQDFIGEVGDIVTTWWGDYIYTPEEAWEAAKAELG</sequence>
<accession>X1UIC3</accession>
<organism evidence="1">
    <name type="scientific">marine sediment metagenome</name>
    <dbReference type="NCBI Taxonomy" id="412755"/>
    <lineage>
        <taxon>unclassified sequences</taxon>
        <taxon>metagenomes</taxon>
        <taxon>ecological metagenomes</taxon>
    </lineage>
</organism>
<dbReference type="AlphaFoldDB" id="X1UIC3"/>
<reference evidence="1" key="1">
    <citation type="journal article" date="2014" name="Front. Microbiol.">
        <title>High frequency of phylogenetically diverse reductive dehalogenase-homologous genes in deep subseafloor sedimentary metagenomes.</title>
        <authorList>
            <person name="Kawai M."/>
            <person name="Futagami T."/>
            <person name="Toyoda A."/>
            <person name="Takaki Y."/>
            <person name="Nishi S."/>
            <person name="Hori S."/>
            <person name="Arai W."/>
            <person name="Tsubouchi T."/>
            <person name="Morono Y."/>
            <person name="Uchiyama I."/>
            <person name="Ito T."/>
            <person name="Fujiyama A."/>
            <person name="Inagaki F."/>
            <person name="Takami H."/>
        </authorList>
    </citation>
    <scope>NUCLEOTIDE SEQUENCE</scope>
    <source>
        <strain evidence="1">Expedition CK06-06</strain>
    </source>
</reference>
<gene>
    <name evidence="1" type="ORF">S12H4_62243</name>
</gene>
<comment type="caution">
    <text evidence="1">The sequence shown here is derived from an EMBL/GenBank/DDBJ whole genome shotgun (WGS) entry which is preliminary data.</text>
</comment>
<protein>
    <submittedName>
        <fullName evidence="1">Uncharacterized protein</fullName>
    </submittedName>
</protein>
<dbReference type="EMBL" id="BARW01041658">
    <property type="protein sequence ID" value="GAJ17284.1"/>
    <property type="molecule type" value="Genomic_DNA"/>
</dbReference>
<proteinExistence type="predicted"/>
<name>X1UIC3_9ZZZZ</name>
<evidence type="ECO:0000313" key="1">
    <source>
        <dbReference type="EMBL" id="GAJ17284.1"/>
    </source>
</evidence>
<feature type="non-terminal residue" evidence="1">
    <location>
        <position position="1"/>
    </location>
</feature>